<proteinExistence type="predicted"/>
<organism evidence="1 2">
    <name type="scientific">Solanum pinnatisectum</name>
    <name type="common">tansyleaf nightshade</name>
    <dbReference type="NCBI Taxonomy" id="50273"/>
    <lineage>
        <taxon>Eukaryota</taxon>
        <taxon>Viridiplantae</taxon>
        <taxon>Streptophyta</taxon>
        <taxon>Embryophyta</taxon>
        <taxon>Tracheophyta</taxon>
        <taxon>Spermatophyta</taxon>
        <taxon>Magnoliopsida</taxon>
        <taxon>eudicotyledons</taxon>
        <taxon>Gunneridae</taxon>
        <taxon>Pentapetalae</taxon>
        <taxon>asterids</taxon>
        <taxon>lamiids</taxon>
        <taxon>Solanales</taxon>
        <taxon>Solanaceae</taxon>
        <taxon>Solanoideae</taxon>
        <taxon>Solaneae</taxon>
        <taxon>Solanum</taxon>
    </lineage>
</organism>
<sequence length="74" mass="8618">MFLVNFCGNNAYYEIVVKKSQTHEVEIVHIGPRIIIRRGLVEFQSHNKIVCYEICRFKLIQRYVASSISSEVIS</sequence>
<evidence type="ECO:0000313" key="1">
    <source>
        <dbReference type="EMBL" id="KAK4726872.1"/>
    </source>
</evidence>
<name>A0AAV9LNP8_9SOLN</name>
<gene>
    <name evidence="1" type="ORF">R3W88_031789</name>
</gene>
<dbReference type="Proteomes" id="UP001311915">
    <property type="component" value="Unassembled WGS sequence"/>
</dbReference>
<dbReference type="EMBL" id="JAWPEI010000005">
    <property type="protein sequence ID" value="KAK4726872.1"/>
    <property type="molecule type" value="Genomic_DNA"/>
</dbReference>
<keyword evidence="2" id="KW-1185">Reference proteome</keyword>
<dbReference type="AlphaFoldDB" id="A0AAV9LNP8"/>
<accession>A0AAV9LNP8</accession>
<evidence type="ECO:0000313" key="2">
    <source>
        <dbReference type="Proteomes" id="UP001311915"/>
    </source>
</evidence>
<protein>
    <submittedName>
        <fullName evidence="1">Uncharacterized protein</fullName>
    </submittedName>
</protein>
<reference evidence="1 2" key="1">
    <citation type="submission" date="2023-10" db="EMBL/GenBank/DDBJ databases">
        <title>Genome-Wide Identification Analysis in wild type Solanum Pinnatisectum Reveals Some Genes Defensing Phytophthora Infestans.</title>
        <authorList>
            <person name="Sun C."/>
        </authorList>
    </citation>
    <scope>NUCLEOTIDE SEQUENCE [LARGE SCALE GENOMIC DNA]</scope>
    <source>
        <strain evidence="1">LQN</strain>
        <tissue evidence="1">Leaf</tissue>
    </source>
</reference>
<comment type="caution">
    <text evidence="1">The sequence shown here is derived from an EMBL/GenBank/DDBJ whole genome shotgun (WGS) entry which is preliminary data.</text>
</comment>